<dbReference type="GO" id="GO:0003677">
    <property type="term" value="F:DNA binding"/>
    <property type="evidence" value="ECO:0007669"/>
    <property type="project" value="InterPro"/>
</dbReference>
<dbReference type="InterPro" id="IPR012890">
    <property type="entry name" value="GCFC2-like"/>
</dbReference>
<keyword evidence="3" id="KW-0175">Coiled coil</keyword>
<reference evidence="5 6" key="1">
    <citation type="submission" date="2016-07" db="EMBL/GenBank/DDBJ databases">
        <title>Pervasive Adenine N6-methylation of Active Genes in Fungi.</title>
        <authorList>
            <consortium name="DOE Joint Genome Institute"/>
            <person name="Mondo S.J."/>
            <person name="Dannebaum R.O."/>
            <person name="Kuo R.C."/>
            <person name="Labutti K."/>
            <person name="Haridas S."/>
            <person name="Kuo A."/>
            <person name="Salamov A."/>
            <person name="Ahrendt S.R."/>
            <person name="Lipzen A."/>
            <person name="Sullivan W."/>
            <person name="Andreopoulos W.B."/>
            <person name="Clum A."/>
            <person name="Lindquist E."/>
            <person name="Daum C."/>
            <person name="Ramamoorthy G.K."/>
            <person name="Gryganskyi A."/>
            <person name="Culley D."/>
            <person name="Magnuson J.K."/>
            <person name="James T.Y."/>
            <person name="O'Malley M.A."/>
            <person name="Stajich J.E."/>
            <person name="Spatafora J.W."/>
            <person name="Visel A."/>
            <person name="Grigoriev I.V."/>
        </authorList>
    </citation>
    <scope>NUCLEOTIDE SEQUENCE [LARGE SCALE GENOMIC DNA]</scope>
    <source>
        <strain evidence="5 6">12-1054</strain>
    </source>
</reference>
<evidence type="ECO:0000256" key="3">
    <source>
        <dbReference type="SAM" id="Coils"/>
    </source>
</evidence>
<dbReference type="InterPro" id="IPR028211">
    <property type="entry name" value="Ntr2"/>
</dbReference>
<dbReference type="Proteomes" id="UP000193685">
    <property type="component" value="Unassembled WGS sequence"/>
</dbReference>
<dbReference type="PANTHER" id="PTHR12214:SF0">
    <property type="entry name" value="LD29489P"/>
    <property type="match status" value="1"/>
</dbReference>
<dbReference type="Pfam" id="PF15458">
    <property type="entry name" value="NTR2"/>
    <property type="match status" value="1"/>
</dbReference>
<organism evidence="5 6">
    <name type="scientific">Protomyces lactucae-debilis</name>
    <dbReference type="NCBI Taxonomy" id="2754530"/>
    <lineage>
        <taxon>Eukaryota</taxon>
        <taxon>Fungi</taxon>
        <taxon>Dikarya</taxon>
        <taxon>Ascomycota</taxon>
        <taxon>Taphrinomycotina</taxon>
        <taxon>Taphrinomycetes</taxon>
        <taxon>Taphrinales</taxon>
        <taxon>Protomycetaceae</taxon>
        <taxon>Protomyces</taxon>
    </lineage>
</organism>
<sequence>MSEPTVAFKKSRPKTASRLKLQHSYRDEDDESAQEDASSSIVRPKKVTSQLASRSTFKSALSRSRQTESAASSALVSEDEASRPAARSIYSSDYLSDLQKSTPRTPDEFRVDSGTTLSMAIDAADVHSSAILDAYGIEQLMRQREKPADTPDGFIAVDNHVNRLQSCIRAGDADASYDDEGQSCILFGAAEASVHDRLRKTQIEDALDTLQDTVDVDQRKSAKPAITFLSGSDASSSDEDDAAWEATQIKKATIHRISDLAGLSTPNGPALLTGDEPSMSSSGLLQNTNAAGVRVFQGPPVPTFTPLATFPQMLSAMQAKLAQTRTRLQTQEQQLTELEQEAAGIREEEAIIKGKLGQASVDYQRLRLEVGGLDAMHM</sequence>
<feature type="compositionally biased region" description="Basic residues" evidence="4">
    <location>
        <begin position="9"/>
        <end position="23"/>
    </location>
</feature>
<dbReference type="RefSeq" id="XP_040722745.1">
    <property type="nucleotide sequence ID" value="XM_040871592.1"/>
</dbReference>
<dbReference type="GeneID" id="63788191"/>
<name>A0A1Y2F125_PROLT</name>
<evidence type="ECO:0000313" key="6">
    <source>
        <dbReference type="Proteomes" id="UP000193685"/>
    </source>
</evidence>
<evidence type="ECO:0000256" key="1">
    <source>
        <dbReference type="ARBA" id="ARBA00004123"/>
    </source>
</evidence>
<feature type="coiled-coil region" evidence="3">
    <location>
        <begin position="314"/>
        <end position="348"/>
    </location>
</feature>
<comment type="caution">
    <text evidence="5">The sequence shown here is derived from an EMBL/GenBank/DDBJ whole genome shotgun (WGS) entry which is preliminary data.</text>
</comment>
<accession>A0A1Y2F125</accession>
<proteinExistence type="predicted"/>
<evidence type="ECO:0000313" key="5">
    <source>
        <dbReference type="EMBL" id="ORY76665.1"/>
    </source>
</evidence>
<protein>
    <submittedName>
        <fullName evidence="5">Nineteen complex-related protein 2-domain-containing protein</fullName>
    </submittedName>
</protein>
<evidence type="ECO:0000256" key="4">
    <source>
        <dbReference type="SAM" id="MobiDB-lite"/>
    </source>
</evidence>
<feature type="compositionally biased region" description="Polar residues" evidence="4">
    <location>
        <begin position="47"/>
        <end position="75"/>
    </location>
</feature>
<dbReference type="EMBL" id="MCFI01000022">
    <property type="protein sequence ID" value="ORY76665.1"/>
    <property type="molecule type" value="Genomic_DNA"/>
</dbReference>
<dbReference type="PANTHER" id="PTHR12214">
    <property type="entry name" value="GC-RICH SEQUENCE DNA-BINDING FACTOR"/>
    <property type="match status" value="1"/>
</dbReference>
<evidence type="ECO:0000256" key="2">
    <source>
        <dbReference type="ARBA" id="ARBA00023242"/>
    </source>
</evidence>
<keyword evidence="6" id="KW-1185">Reference proteome</keyword>
<feature type="region of interest" description="Disordered" evidence="4">
    <location>
        <begin position="1"/>
        <end position="82"/>
    </location>
</feature>
<comment type="subcellular location">
    <subcellularLocation>
        <location evidence="1">Nucleus</location>
    </subcellularLocation>
</comment>
<keyword evidence="2" id="KW-0539">Nucleus</keyword>
<dbReference type="GO" id="GO:0071008">
    <property type="term" value="C:U2-type post-mRNA release spliceosomal complex"/>
    <property type="evidence" value="ECO:0007669"/>
    <property type="project" value="InterPro"/>
</dbReference>
<dbReference type="GO" id="GO:0000390">
    <property type="term" value="P:spliceosomal complex disassembly"/>
    <property type="evidence" value="ECO:0007669"/>
    <property type="project" value="InterPro"/>
</dbReference>
<gene>
    <name evidence="5" type="ORF">BCR37DRAFT_395205</name>
</gene>
<dbReference type="AlphaFoldDB" id="A0A1Y2F125"/>